<sequence length="22" mass="2409">MDHAVGPICLFVTSIYCNQAIL</sequence>
<dbReference type="AlphaFoldDB" id="A0A0A9C811"/>
<reference evidence="1" key="2">
    <citation type="journal article" date="2015" name="Data Brief">
        <title>Shoot transcriptome of the giant reed, Arundo donax.</title>
        <authorList>
            <person name="Barrero R.A."/>
            <person name="Guerrero F.D."/>
            <person name="Moolhuijzen P."/>
            <person name="Goolsby J.A."/>
            <person name="Tidwell J."/>
            <person name="Bellgard S.E."/>
            <person name="Bellgard M.I."/>
        </authorList>
    </citation>
    <scope>NUCLEOTIDE SEQUENCE</scope>
    <source>
        <tissue evidence="1">Shoot tissue taken approximately 20 cm above the soil surface</tissue>
    </source>
</reference>
<reference evidence="1" key="1">
    <citation type="submission" date="2014-09" db="EMBL/GenBank/DDBJ databases">
        <authorList>
            <person name="Magalhaes I.L.F."/>
            <person name="Oliveira U."/>
            <person name="Santos F.R."/>
            <person name="Vidigal T.H.D.A."/>
            <person name="Brescovit A.D."/>
            <person name="Santos A.J."/>
        </authorList>
    </citation>
    <scope>NUCLEOTIDE SEQUENCE</scope>
    <source>
        <tissue evidence="1">Shoot tissue taken approximately 20 cm above the soil surface</tissue>
    </source>
</reference>
<organism evidence="1">
    <name type="scientific">Arundo donax</name>
    <name type="common">Giant reed</name>
    <name type="synonym">Donax arundinaceus</name>
    <dbReference type="NCBI Taxonomy" id="35708"/>
    <lineage>
        <taxon>Eukaryota</taxon>
        <taxon>Viridiplantae</taxon>
        <taxon>Streptophyta</taxon>
        <taxon>Embryophyta</taxon>
        <taxon>Tracheophyta</taxon>
        <taxon>Spermatophyta</taxon>
        <taxon>Magnoliopsida</taxon>
        <taxon>Liliopsida</taxon>
        <taxon>Poales</taxon>
        <taxon>Poaceae</taxon>
        <taxon>PACMAD clade</taxon>
        <taxon>Arundinoideae</taxon>
        <taxon>Arundineae</taxon>
        <taxon>Arundo</taxon>
    </lineage>
</organism>
<dbReference type="EMBL" id="GBRH01230263">
    <property type="protein sequence ID" value="JAD67632.1"/>
    <property type="molecule type" value="Transcribed_RNA"/>
</dbReference>
<name>A0A0A9C811_ARUDO</name>
<protein>
    <submittedName>
        <fullName evidence="1">Uncharacterized protein</fullName>
    </submittedName>
</protein>
<accession>A0A0A9C811</accession>
<proteinExistence type="predicted"/>
<evidence type="ECO:0000313" key="1">
    <source>
        <dbReference type="EMBL" id="JAD67632.1"/>
    </source>
</evidence>